<name>A0A2N1IMU3_9PSED</name>
<evidence type="ECO:0000259" key="15">
    <source>
        <dbReference type="PROSITE" id="PS52053"/>
    </source>
</evidence>
<evidence type="ECO:0000256" key="8">
    <source>
        <dbReference type="ARBA" id="ARBA00022679"/>
    </source>
</evidence>
<protein>
    <recommendedName>
        <fullName evidence="5">RING-type E3 ubiquitin transferase</fullName>
        <ecNumber evidence="5">2.3.2.27</ecNumber>
    </recommendedName>
</protein>
<dbReference type="InterPro" id="IPR003591">
    <property type="entry name" value="Leu-rich_rpt_typical-subtyp"/>
</dbReference>
<evidence type="ECO:0000256" key="9">
    <source>
        <dbReference type="ARBA" id="ARBA00022737"/>
    </source>
</evidence>
<accession>A0A2N1IMU3</accession>
<keyword evidence="6 14" id="KW-0964">Secreted</keyword>
<keyword evidence="12" id="KW-0843">Virulence</keyword>
<dbReference type="GO" id="GO:0005576">
    <property type="term" value="C:extracellular region"/>
    <property type="evidence" value="ECO:0007669"/>
    <property type="project" value="UniProtKB-SubCell"/>
</dbReference>
<evidence type="ECO:0000256" key="3">
    <source>
        <dbReference type="ARBA" id="ARBA00004613"/>
    </source>
</evidence>
<evidence type="ECO:0000256" key="7">
    <source>
        <dbReference type="ARBA" id="ARBA00022614"/>
    </source>
</evidence>
<comment type="caution">
    <text evidence="16">The sequence shown here is derived from an EMBL/GenBank/DDBJ whole genome shotgun (WGS) entry which is preliminary data.</text>
</comment>
<dbReference type="Proteomes" id="UP000233399">
    <property type="component" value="Unassembled WGS sequence"/>
</dbReference>
<dbReference type="InterPro" id="IPR029487">
    <property type="entry name" value="NEL_dom"/>
</dbReference>
<dbReference type="InterPro" id="IPR001611">
    <property type="entry name" value="Leu-rich_rpt"/>
</dbReference>
<evidence type="ECO:0000256" key="4">
    <source>
        <dbReference type="ARBA" id="ARBA00009868"/>
    </source>
</evidence>
<dbReference type="RefSeq" id="WP_021782850.1">
    <property type="nucleotide sequence ID" value="NZ_PJCG01000052.1"/>
</dbReference>
<keyword evidence="7" id="KW-0433">Leucine-rich repeat</keyword>
<evidence type="ECO:0000256" key="5">
    <source>
        <dbReference type="ARBA" id="ARBA00012483"/>
    </source>
</evidence>
<dbReference type="GO" id="GO:0016567">
    <property type="term" value="P:protein ubiquitination"/>
    <property type="evidence" value="ECO:0007669"/>
    <property type="project" value="InterPro"/>
</dbReference>
<evidence type="ECO:0000256" key="14">
    <source>
        <dbReference type="PROSITE-ProRule" id="PRU01398"/>
    </source>
</evidence>
<evidence type="ECO:0000256" key="12">
    <source>
        <dbReference type="ARBA" id="ARBA00023026"/>
    </source>
</evidence>
<evidence type="ECO:0000256" key="11">
    <source>
        <dbReference type="ARBA" id="ARBA00022843"/>
    </source>
</evidence>
<comment type="subcellular location">
    <subcellularLocation>
        <location evidence="2">Host cytoplasm</location>
    </subcellularLocation>
    <subcellularLocation>
        <location evidence="3">Secreted</location>
    </subcellularLocation>
</comment>
<dbReference type="GO" id="GO:0061630">
    <property type="term" value="F:ubiquitin protein ligase activity"/>
    <property type="evidence" value="ECO:0007669"/>
    <property type="project" value="UniProtKB-EC"/>
</dbReference>
<evidence type="ECO:0000256" key="2">
    <source>
        <dbReference type="ARBA" id="ARBA00004192"/>
    </source>
</evidence>
<dbReference type="PROSITE" id="PS51450">
    <property type="entry name" value="LRR"/>
    <property type="match status" value="1"/>
</dbReference>
<keyword evidence="8 14" id="KW-0808">Transferase</keyword>
<sequence>MTPSVIPADSIDALIARQLPGWLKRASAQELTGLRAAALRQQRAQDQVDAWLGAITPLDEFAESLLKRALEAHSIRQVELRQAQLRLVTLQPKPSISPALPSTSTRIVSTQTLLSAALHNFHEKEMQPGWFAAGSQLVTASGHLLPLSAQAFVRLCRDLDIGRRYQSHLQAKLEGEGVAVESTLEEAMSANLALAAIAARIKGEIDEQTCQWINQVVGTASFLPADDTVLKCHTLRLLGKEVIGALVIEVRQNARLLGVIAWLPEDPYAPVSWHTSWELLYMTLGIRLRNEAYRRYFQRFVAERDRVAFCATLNALLNHGNTVLPLELDGRCFAIEGDVFVALRQARIDKMRDDARVLAVSTEDEDIADRRARLQGYLDLGLSVAGLAALFVPVLGQALLGLTVVQLAGEVYEGYQDWQLGDRDAALGHLFNVADTVVIAAVTTAGAAALGKLAQRVARVDAMVPVSLGDGQLRLCDPSLSGYQREGVDLMVGQAVNETGRSLRRLHDAVYEVSEGDDGAWRIHHPSRPGAYSPALEHNGAGGWVHEFEQPQRWHDPASMVRRLASRTAQVPDEAVSVALQATGFDADCLRRLLLENAPPPARLLDAIERQQLHRDFPALRGEAFEEVFNERQISPQAADRVLMRDFPGLSHRCAREIVEGASSVEMETLTGAGRVPLALAERARWAIRDSRIDRACAGLRQAAAENDDTGKLALGLIDAIAPWSTGVNVELPAAGRGGLLQTLRQQLDSRQRQLLGMSQMTDDALGERLGREALADRESAARMIGLARVGQGIRPPVRLFDGRLGYPLSGHLTGTRQALRRTLNHVYPVMSSEQLEVYLQDLAQRGGDPWNHVSQLLQAKVSLKQALQAWRNDAGLNIVRRLRRIKVARRITASWQRFTPGEMAGDYHLTLVGERVGDLPALPENVSFDHITHLTLRDMQLTSLDAGFIGRFSKVRNLDLRNNRLTRLPAGIEQLTELKNLRLGGNQIVLSSEDNLRLSQLVELHRLELNGNPVGLLPPLASFPLLRRLSLRNTGLGELPADLARHGNLELLDMRDNQIQTLPEALSLVPLRLLRGLELHDNPLSDETLQRLQLARASAGAAERRRAAHATSIPNAAAPWFSGFTPAQREVRLASWNRLSQEAGAQDLFRFFYDLRALREYDAQPRDLQARVWHILEACEQHAEVRASLFEQVARPRSCSDELLLTLSELEIGAMVVRAGTAGTGLQKERALVRLGRSLFRLDKVNAIAARHIADYFSNDPVEVYLTYRVRLADSLDLPVQPSHLSYESFSGVGREDLDAARSEVLRQETPQALAQALADRSFWQDYLHEQQAARFSRLDEPFQQRLDALLEQSKTLSDGDYFAQVEHICAEREAAKRQLLLELSREAIQRHGL</sequence>
<evidence type="ECO:0000313" key="16">
    <source>
        <dbReference type="EMBL" id="PKI19556.1"/>
    </source>
</evidence>
<dbReference type="PANTHER" id="PTHR47114:SF2">
    <property type="entry name" value="OLIGODENDROCYTE-MYELIN GLYCOPROTEIN"/>
    <property type="match status" value="1"/>
</dbReference>
<dbReference type="EMBL" id="PJCG01000052">
    <property type="protein sequence ID" value="PKI19556.1"/>
    <property type="molecule type" value="Genomic_DNA"/>
</dbReference>
<comment type="catalytic activity">
    <reaction evidence="1">
        <text>S-ubiquitinyl-[E2 ubiquitin-conjugating enzyme]-L-cysteine + [acceptor protein]-L-lysine = [E2 ubiquitin-conjugating enzyme]-L-cysteine + N(6)-ubiquitinyl-[acceptor protein]-L-lysine.</text>
        <dbReference type="EC" id="2.3.2.27"/>
    </reaction>
</comment>
<dbReference type="SUPFAM" id="SSF52058">
    <property type="entry name" value="L domain-like"/>
    <property type="match status" value="1"/>
</dbReference>
<dbReference type="EC" id="2.3.2.27" evidence="5"/>
<evidence type="ECO:0000256" key="6">
    <source>
        <dbReference type="ARBA" id="ARBA00022525"/>
    </source>
</evidence>
<dbReference type="Gene3D" id="3.80.10.10">
    <property type="entry name" value="Ribonuclease Inhibitor"/>
    <property type="match status" value="1"/>
</dbReference>
<dbReference type="InterPro" id="IPR032675">
    <property type="entry name" value="LRR_dom_sf"/>
</dbReference>
<keyword evidence="9" id="KW-0677">Repeat</keyword>
<proteinExistence type="inferred from homology"/>
<feature type="active site" description="Glycyl thioester intermediate" evidence="14">
    <location>
        <position position="1200"/>
    </location>
</feature>
<comment type="similarity">
    <text evidence="4 14">Belongs to the LRR-containing bacterial E3 ligase family.</text>
</comment>
<dbReference type="Pfam" id="PF20178">
    <property type="entry name" value="ToxA_N"/>
    <property type="match status" value="1"/>
</dbReference>
<dbReference type="Pfam" id="PF14496">
    <property type="entry name" value="NEL"/>
    <property type="match status" value="1"/>
</dbReference>
<dbReference type="PANTHER" id="PTHR47114">
    <property type="match status" value="1"/>
</dbReference>
<feature type="domain" description="NEL" evidence="15">
    <location>
        <begin position="1113"/>
        <end position="1395"/>
    </location>
</feature>
<dbReference type="PROSITE" id="PS52053">
    <property type="entry name" value="NEL"/>
    <property type="match status" value="1"/>
</dbReference>
<gene>
    <name evidence="16" type="ORF">CXB65_21055</name>
</gene>
<evidence type="ECO:0000256" key="13">
    <source>
        <dbReference type="ARBA" id="ARBA00023200"/>
    </source>
</evidence>
<dbReference type="InterPro" id="IPR051071">
    <property type="entry name" value="LRR-bact_E3_ubiq_ligases"/>
</dbReference>
<dbReference type="Pfam" id="PF13855">
    <property type="entry name" value="LRR_8"/>
    <property type="match status" value="1"/>
</dbReference>
<dbReference type="InterPro" id="IPR046673">
    <property type="entry name" value="ToxA_N"/>
</dbReference>
<dbReference type="Gene3D" id="1.20.58.360">
    <property type="entry name" value="Shigella T3SS effector IpaH defines"/>
    <property type="match status" value="1"/>
</dbReference>
<keyword evidence="13 14" id="KW-1035">Host cytoplasm</keyword>
<comment type="PTM">
    <text evidence="14">Ubiquitinated in the presence of host E1 ubiquitin-activating enzyme, E2 ubiquitin-conjugating enzyme and ubiquitin.</text>
</comment>
<evidence type="ECO:0000256" key="1">
    <source>
        <dbReference type="ARBA" id="ARBA00000900"/>
    </source>
</evidence>
<evidence type="ECO:0000313" key="17">
    <source>
        <dbReference type="Proteomes" id="UP000233399"/>
    </source>
</evidence>
<dbReference type="SMART" id="SM00369">
    <property type="entry name" value="LRR_TYP"/>
    <property type="match status" value="3"/>
</dbReference>
<evidence type="ECO:0000256" key="10">
    <source>
        <dbReference type="ARBA" id="ARBA00022786"/>
    </source>
</evidence>
<keyword evidence="11 14" id="KW-0832">Ubl conjugation</keyword>
<keyword evidence="10 14" id="KW-0833">Ubl conjugation pathway</keyword>
<dbReference type="GO" id="GO:0030430">
    <property type="term" value="C:host cell cytoplasm"/>
    <property type="evidence" value="ECO:0007669"/>
    <property type="project" value="UniProtKB-SubCell"/>
</dbReference>
<organism evidence="16 17">
    <name type="scientific">Pseudomonas monteilii</name>
    <dbReference type="NCBI Taxonomy" id="76759"/>
    <lineage>
        <taxon>Bacteria</taxon>
        <taxon>Pseudomonadati</taxon>
        <taxon>Pseudomonadota</taxon>
        <taxon>Gammaproteobacteria</taxon>
        <taxon>Pseudomonadales</taxon>
        <taxon>Pseudomonadaceae</taxon>
        <taxon>Pseudomonas</taxon>
    </lineage>
</organism>
<reference evidence="16 17" key="1">
    <citation type="submission" date="2017-12" db="EMBL/GenBank/DDBJ databases">
        <title>Isolation and characterization of an aerobic denitrifying Pseudomonas monteilii CY06 from aquaculture ponds.</title>
        <authorList>
            <person name="Ma Q."/>
            <person name="Cai Y."/>
            <person name="He Z."/>
        </authorList>
    </citation>
    <scope>NUCLEOTIDE SEQUENCE [LARGE SCALE GENOMIC DNA]</scope>
    <source>
        <strain evidence="16 17">CY06</strain>
    </source>
</reference>